<dbReference type="KEGG" id="epa:110248673"/>
<dbReference type="PROSITE" id="PS00237">
    <property type="entry name" value="G_PROTEIN_RECEP_F1_1"/>
    <property type="match status" value="1"/>
</dbReference>
<evidence type="ECO:0000259" key="7">
    <source>
        <dbReference type="PROSITE" id="PS50262"/>
    </source>
</evidence>
<dbReference type="InterPro" id="IPR017452">
    <property type="entry name" value="GPCR_Rhodpsn_7TM"/>
</dbReference>
<proteinExistence type="inferred from homology"/>
<dbReference type="PANTHER" id="PTHR45698">
    <property type="entry name" value="TRACE AMINE-ASSOCIATED RECEPTOR 19N-RELATED"/>
    <property type="match status" value="1"/>
</dbReference>
<reference evidence="8" key="1">
    <citation type="submission" date="2022-11" db="UniProtKB">
        <authorList>
            <consortium name="EnsemblMetazoa"/>
        </authorList>
    </citation>
    <scope>IDENTIFICATION</scope>
</reference>
<dbReference type="PRINTS" id="PR00237">
    <property type="entry name" value="GPCRRHODOPSN"/>
</dbReference>
<keyword evidence="5" id="KW-0807">Transducer</keyword>
<feature type="transmembrane region" description="Helical" evidence="6">
    <location>
        <begin position="161"/>
        <end position="182"/>
    </location>
</feature>
<dbReference type="GeneID" id="110248673"/>
<keyword evidence="5" id="KW-0675">Receptor</keyword>
<evidence type="ECO:0000313" key="9">
    <source>
        <dbReference type="Proteomes" id="UP000887567"/>
    </source>
</evidence>
<dbReference type="EnsemblMetazoa" id="XM_021055219.2">
    <property type="protein sequence ID" value="XP_020910878.1"/>
    <property type="gene ID" value="LOC110248673"/>
</dbReference>
<dbReference type="GO" id="GO:0016020">
    <property type="term" value="C:membrane"/>
    <property type="evidence" value="ECO:0007669"/>
    <property type="project" value="UniProtKB-SubCell"/>
</dbReference>
<feature type="transmembrane region" description="Helical" evidence="6">
    <location>
        <begin position="118"/>
        <end position="135"/>
    </location>
</feature>
<evidence type="ECO:0000256" key="3">
    <source>
        <dbReference type="ARBA" id="ARBA00022989"/>
    </source>
</evidence>
<keyword evidence="3 6" id="KW-1133">Transmembrane helix</keyword>
<keyword evidence="2 5" id="KW-0812">Transmembrane</keyword>
<dbReference type="RefSeq" id="XP_020910879.1">
    <property type="nucleotide sequence ID" value="XM_021055220.2"/>
</dbReference>
<protein>
    <recommendedName>
        <fullName evidence="7">G-protein coupled receptors family 1 profile domain-containing protein</fullName>
    </recommendedName>
</protein>
<organism evidence="8 9">
    <name type="scientific">Exaiptasia diaphana</name>
    <name type="common">Tropical sea anemone</name>
    <name type="synonym">Aiptasia pulchella</name>
    <dbReference type="NCBI Taxonomy" id="2652724"/>
    <lineage>
        <taxon>Eukaryota</taxon>
        <taxon>Metazoa</taxon>
        <taxon>Cnidaria</taxon>
        <taxon>Anthozoa</taxon>
        <taxon>Hexacorallia</taxon>
        <taxon>Actiniaria</taxon>
        <taxon>Aiptasiidae</taxon>
        <taxon>Exaiptasia</taxon>
    </lineage>
</organism>
<dbReference type="Proteomes" id="UP000887567">
    <property type="component" value="Unplaced"/>
</dbReference>
<evidence type="ECO:0000313" key="8">
    <source>
        <dbReference type="EnsemblMetazoa" id="XP_020910879.1"/>
    </source>
</evidence>
<comment type="similarity">
    <text evidence="5">Belongs to the G-protein coupled receptor 1 family.</text>
</comment>
<dbReference type="PANTHER" id="PTHR45698:SF1">
    <property type="entry name" value="TRACE AMINE-ASSOCIATED RECEPTOR 13C-LIKE"/>
    <property type="match status" value="1"/>
</dbReference>
<dbReference type="EnsemblMetazoa" id="XM_028662059.1">
    <property type="protein sequence ID" value="XP_028517860.1"/>
    <property type="gene ID" value="LOC110248673"/>
</dbReference>
<name>A0A913XXQ3_EXADI</name>
<feature type="transmembrane region" description="Helical" evidence="6">
    <location>
        <begin position="77"/>
        <end position="97"/>
    </location>
</feature>
<dbReference type="OrthoDB" id="10036964at2759"/>
<dbReference type="PROSITE" id="PS50262">
    <property type="entry name" value="G_PROTEIN_RECEP_F1_2"/>
    <property type="match status" value="1"/>
</dbReference>
<dbReference type="RefSeq" id="XP_028517860.1">
    <property type="nucleotide sequence ID" value="XM_028662059.1"/>
</dbReference>
<dbReference type="RefSeq" id="XP_020910878.1">
    <property type="nucleotide sequence ID" value="XM_021055219.2"/>
</dbReference>
<keyword evidence="4 6" id="KW-0472">Membrane</keyword>
<feature type="transmembrane region" description="Helical" evidence="6">
    <location>
        <begin position="45"/>
        <end position="65"/>
    </location>
</feature>
<dbReference type="GO" id="GO:0004930">
    <property type="term" value="F:G protein-coupled receptor activity"/>
    <property type="evidence" value="ECO:0007669"/>
    <property type="project" value="UniProtKB-KW"/>
</dbReference>
<evidence type="ECO:0000256" key="6">
    <source>
        <dbReference type="SAM" id="Phobius"/>
    </source>
</evidence>
<dbReference type="SUPFAM" id="SSF81321">
    <property type="entry name" value="Family A G protein-coupled receptor-like"/>
    <property type="match status" value="1"/>
</dbReference>
<feature type="transmembrane region" description="Helical" evidence="6">
    <location>
        <begin position="12"/>
        <end position="33"/>
    </location>
</feature>
<keyword evidence="5" id="KW-0297">G-protein coupled receptor</keyword>
<accession>A0A913XXQ3</accession>
<dbReference type="Gene3D" id="1.20.1070.10">
    <property type="entry name" value="Rhodopsin 7-helix transmembrane proteins"/>
    <property type="match status" value="1"/>
</dbReference>
<comment type="subcellular location">
    <subcellularLocation>
        <location evidence="1">Membrane</location>
    </subcellularLocation>
</comment>
<dbReference type="InterPro" id="IPR000276">
    <property type="entry name" value="GPCR_Rhodpsn"/>
</dbReference>
<evidence type="ECO:0000256" key="5">
    <source>
        <dbReference type="RuleBase" id="RU000688"/>
    </source>
</evidence>
<feature type="domain" description="G-protein coupled receptors family 1 profile" evidence="7">
    <location>
        <begin position="23"/>
        <end position="268"/>
    </location>
</feature>
<feature type="transmembrane region" description="Helical" evidence="6">
    <location>
        <begin position="248"/>
        <end position="270"/>
    </location>
</feature>
<evidence type="ECO:0000256" key="4">
    <source>
        <dbReference type="ARBA" id="ARBA00023136"/>
    </source>
</evidence>
<dbReference type="EnsemblMetazoa" id="XM_021055220.2">
    <property type="protein sequence ID" value="XP_020910879.1"/>
    <property type="gene ID" value="LOC110248673"/>
</dbReference>
<evidence type="ECO:0000256" key="2">
    <source>
        <dbReference type="ARBA" id="ARBA00022692"/>
    </source>
</evidence>
<keyword evidence="9" id="KW-1185">Reference proteome</keyword>
<evidence type="ECO:0000256" key="1">
    <source>
        <dbReference type="ARBA" id="ARBA00004370"/>
    </source>
</evidence>
<dbReference type="CDD" id="cd00637">
    <property type="entry name" value="7tm_classA_rhodopsin-like"/>
    <property type="match status" value="1"/>
</dbReference>
<dbReference type="FunFam" id="1.20.1070.10:FF:000368">
    <property type="entry name" value="Predicted protein"/>
    <property type="match status" value="1"/>
</dbReference>
<dbReference type="AlphaFoldDB" id="A0A913XXQ3"/>
<feature type="transmembrane region" description="Helical" evidence="6">
    <location>
        <begin position="215"/>
        <end position="236"/>
    </location>
</feature>
<dbReference type="Pfam" id="PF00001">
    <property type="entry name" value="7tm_1"/>
    <property type="match status" value="1"/>
</dbReference>
<sequence>MATTGDIALDVVFSFISSIGVVGNILVCLVVLLNKPMRTPMNYLLVNLAISDMMLLVFLTMHFVFHHSLDDISCKVVSVFAWTGGYASSFFLVAIAVERFFAVTRPQDIQRRITITKVKIIALSCWLLALAWNSIGFKTRHFNSQLGRCKGKWRYNDARKAYKLLSFFFVGVLPVTIMFLLYSKVVYSLWFKTNKSPDSCTQIAALKNRQKVTKIVLSVSLLYAVCWLPELFLFVLKTYKPGVIQGTKSFAITVAILCINSAANPLIYCFHSQRFRCHLQKLLKCGNADSYRLKDTGSPSTTRVENQANLISTQADD</sequence>